<gene>
    <name evidence="1" type="ORF">ALP32_102274</name>
</gene>
<dbReference type="Proteomes" id="UP000281514">
    <property type="component" value="Unassembled WGS sequence"/>
</dbReference>
<comment type="caution">
    <text evidence="1">The sequence shown here is derived from an EMBL/GenBank/DDBJ whole genome shotgun (WGS) entry which is preliminary data.</text>
</comment>
<accession>A0A3M5T4S0</accession>
<name>A0A3M5T4S0_9PSED</name>
<dbReference type="EMBL" id="RBTX01000542">
    <property type="protein sequence ID" value="RMU28184.1"/>
    <property type="molecule type" value="Genomic_DNA"/>
</dbReference>
<proteinExistence type="predicted"/>
<sequence length="304" mass="34039">MDRQHDGLVRLIGRGFEPLGLQTLEPKAEAVALPVKDFHPITVAIQKNKKHGVEHGDFDIQLDQRSKAVDGLSKVHRPGIEVHFFDFGVGSHHEVLAPEKNREQRIRLQLSVWNVGFMRRLPLIYLKWQFKHTSMSMTQLYASNPQQDLSLFDEIFQQMTEFKIDLIESWLDDQPLAGGAGEKIVEMRAIPIKDRAALLAQTAPHANIRATGHGWCIATERGCGGAGLYEATRCPGCKSSVIDEFFAGTWQDIYSQQLELIKIVDAGPAVRQRAERDMQVALDVITSLGLSPFNDDINEAGNAY</sequence>
<evidence type="ECO:0000313" key="1">
    <source>
        <dbReference type="EMBL" id="RMU28184.1"/>
    </source>
</evidence>
<reference evidence="1 2" key="1">
    <citation type="submission" date="2018-08" db="EMBL/GenBank/DDBJ databases">
        <title>Recombination of ecologically and evolutionarily significant loci maintains genetic cohesion in the Pseudomonas syringae species complex.</title>
        <authorList>
            <person name="Dillon M."/>
            <person name="Thakur S."/>
            <person name="Almeida R.N.D."/>
            <person name="Weir B.S."/>
            <person name="Guttman D.S."/>
        </authorList>
    </citation>
    <scope>NUCLEOTIDE SEQUENCE [LARGE SCALE GENOMIC DNA]</scope>
    <source>
        <strain evidence="1 2">ICMP 9749</strain>
    </source>
</reference>
<evidence type="ECO:0000313" key="2">
    <source>
        <dbReference type="Proteomes" id="UP000281514"/>
    </source>
</evidence>
<organism evidence="1 2">
    <name type="scientific">Pseudomonas avellanae</name>
    <dbReference type="NCBI Taxonomy" id="46257"/>
    <lineage>
        <taxon>Bacteria</taxon>
        <taxon>Pseudomonadati</taxon>
        <taxon>Pseudomonadota</taxon>
        <taxon>Gammaproteobacteria</taxon>
        <taxon>Pseudomonadales</taxon>
        <taxon>Pseudomonadaceae</taxon>
        <taxon>Pseudomonas</taxon>
    </lineage>
</organism>
<protein>
    <submittedName>
        <fullName evidence="1">Uncharacterized protein</fullName>
    </submittedName>
</protein>
<dbReference type="AlphaFoldDB" id="A0A3M5T4S0"/>